<gene>
    <name evidence="1" type="ORF">RHGRI_032479</name>
</gene>
<accession>A0AAV6IHS9</accession>
<protein>
    <submittedName>
        <fullName evidence="1">Uncharacterized protein</fullName>
    </submittedName>
</protein>
<dbReference type="EMBL" id="JACTNZ010000011">
    <property type="protein sequence ID" value="KAG5526215.1"/>
    <property type="molecule type" value="Genomic_DNA"/>
</dbReference>
<dbReference type="AlphaFoldDB" id="A0AAV6IHS9"/>
<proteinExistence type="predicted"/>
<dbReference type="Proteomes" id="UP000823749">
    <property type="component" value="Chromosome 11"/>
</dbReference>
<comment type="caution">
    <text evidence="1">The sequence shown here is derived from an EMBL/GenBank/DDBJ whole genome shotgun (WGS) entry which is preliminary data.</text>
</comment>
<keyword evidence="2" id="KW-1185">Reference proteome</keyword>
<evidence type="ECO:0000313" key="1">
    <source>
        <dbReference type="EMBL" id="KAG5526215.1"/>
    </source>
</evidence>
<sequence length="104" mass="12429">MDSDQATAPPFFKYIHGDDTWWESLEWDDPLAKTILEPYLLDYLDYEDYEKDYLNFEDYVDYADSVDYEDLDDEDYEDPDLNKLLDKSDDFLSAMSSNLIHLNK</sequence>
<organism evidence="1 2">
    <name type="scientific">Rhododendron griersonianum</name>
    <dbReference type="NCBI Taxonomy" id="479676"/>
    <lineage>
        <taxon>Eukaryota</taxon>
        <taxon>Viridiplantae</taxon>
        <taxon>Streptophyta</taxon>
        <taxon>Embryophyta</taxon>
        <taxon>Tracheophyta</taxon>
        <taxon>Spermatophyta</taxon>
        <taxon>Magnoliopsida</taxon>
        <taxon>eudicotyledons</taxon>
        <taxon>Gunneridae</taxon>
        <taxon>Pentapetalae</taxon>
        <taxon>asterids</taxon>
        <taxon>Ericales</taxon>
        <taxon>Ericaceae</taxon>
        <taxon>Ericoideae</taxon>
        <taxon>Rhodoreae</taxon>
        <taxon>Rhododendron</taxon>
    </lineage>
</organism>
<name>A0AAV6IHS9_9ERIC</name>
<reference evidence="1" key="1">
    <citation type="submission" date="2020-08" db="EMBL/GenBank/DDBJ databases">
        <title>Plant Genome Project.</title>
        <authorList>
            <person name="Zhang R.-G."/>
        </authorList>
    </citation>
    <scope>NUCLEOTIDE SEQUENCE</scope>
    <source>
        <strain evidence="1">WSP0</strain>
        <tissue evidence="1">Leaf</tissue>
    </source>
</reference>
<evidence type="ECO:0000313" key="2">
    <source>
        <dbReference type="Proteomes" id="UP000823749"/>
    </source>
</evidence>